<dbReference type="RefSeq" id="WP_183567912.1">
    <property type="nucleotide sequence ID" value="NZ_CBCSLB010000025.1"/>
</dbReference>
<dbReference type="SUPFAM" id="SSF140500">
    <property type="entry name" value="BAS1536-like"/>
    <property type="match status" value="1"/>
</dbReference>
<evidence type="ECO:0000313" key="1">
    <source>
        <dbReference type="EMBL" id="MBB3154453.1"/>
    </source>
</evidence>
<evidence type="ECO:0000313" key="2">
    <source>
        <dbReference type="Proteomes" id="UP000518605"/>
    </source>
</evidence>
<dbReference type="InterPro" id="IPR018540">
    <property type="entry name" value="Spo0E-like"/>
</dbReference>
<proteinExistence type="predicted"/>
<dbReference type="InterPro" id="IPR036638">
    <property type="entry name" value="HLH_DNA-bd_sf"/>
</dbReference>
<protein>
    <recommendedName>
        <fullName evidence="3">Aspartyl-phosphate phosphatase Spo0E family protein</fullName>
    </recommendedName>
</protein>
<gene>
    <name evidence="1" type="ORF">FHS16_004535</name>
</gene>
<dbReference type="Gene3D" id="4.10.280.10">
    <property type="entry name" value="Helix-loop-helix DNA-binding domain"/>
    <property type="match status" value="1"/>
</dbReference>
<reference evidence="1 2" key="1">
    <citation type="submission" date="2020-08" db="EMBL/GenBank/DDBJ databases">
        <title>Genomic Encyclopedia of Type Strains, Phase III (KMG-III): the genomes of soil and plant-associated and newly described type strains.</title>
        <authorList>
            <person name="Whitman W."/>
        </authorList>
    </citation>
    <scope>NUCLEOTIDE SEQUENCE [LARGE SCALE GENOMIC DNA]</scope>
    <source>
        <strain evidence="1 2">CECT 8234</strain>
    </source>
</reference>
<dbReference type="GO" id="GO:0046983">
    <property type="term" value="F:protein dimerization activity"/>
    <property type="evidence" value="ECO:0007669"/>
    <property type="project" value="InterPro"/>
</dbReference>
<dbReference type="EMBL" id="JACHXW010000016">
    <property type="protein sequence ID" value="MBB3154453.1"/>
    <property type="molecule type" value="Genomic_DNA"/>
</dbReference>
<comment type="caution">
    <text evidence="1">The sequence shown here is derived from an EMBL/GenBank/DDBJ whole genome shotgun (WGS) entry which is preliminary data.</text>
</comment>
<dbReference type="AlphaFoldDB" id="A0A7W5CB45"/>
<sequence>MDKQLLTQMEQLRKKMIEAALLNESLQHLDVLVLSQSLDEIIVQVQRERRAL</sequence>
<name>A0A7W5CB45_9BACL</name>
<accession>A0A7W5CB45</accession>
<dbReference type="Proteomes" id="UP000518605">
    <property type="component" value="Unassembled WGS sequence"/>
</dbReference>
<dbReference type="Pfam" id="PF09388">
    <property type="entry name" value="SpoOE-like"/>
    <property type="match status" value="1"/>
</dbReference>
<dbReference type="GO" id="GO:0043937">
    <property type="term" value="P:regulation of sporulation"/>
    <property type="evidence" value="ECO:0007669"/>
    <property type="project" value="InterPro"/>
</dbReference>
<keyword evidence="2" id="KW-1185">Reference proteome</keyword>
<dbReference type="InterPro" id="IPR037208">
    <property type="entry name" value="Spo0E-like_sf"/>
</dbReference>
<organism evidence="1 2">
    <name type="scientific">Paenibacillus endophyticus</name>
    <dbReference type="NCBI Taxonomy" id="1294268"/>
    <lineage>
        <taxon>Bacteria</taxon>
        <taxon>Bacillati</taxon>
        <taxon>Bacillota</taxon>
        <taxon>Bacilli</taxon>
        <taxon>Bacillales</taxon>
        <taxon>Paenibacillaceae</taxon>
        <taxon>Paenibacillus</taxon>
    </lineage>
</organism>
<evidence type="ECO:0008006" key="3">
    <source>
        <dbReference type="Google" id="ProtNLM"/>
    </source>
</evidence>